<evidence type="ECO:0000256" key="3">
    <source>
        <dbReference type="ARBA" id="ARBA00023027"/>
    </source>
</evidence>
<dbReference type="SUPFAM" id="SSF52283">
    <property type="entry name" value="Formate/glycerate dehydrogenase catalytic domain-like"/>
    <property type="match status" value="1"/>
</dbReference>
<evidence type="ECO:0000256" key="1">
    <source>
        <dbReference type="ARBA" id="ARBA00005854"/>
    </source>
</evidence>
<dbReference type="PANTHER" id="PTHR42789">
    <property type="entry name" value="D-ISOMER SPECIFIC 2-HYDROXYACID DEHYDROGENASE FAMILY PROTEIN (AFU_ORTHOLOGUE AFUA_6G10090)"/>
    <property type="match status" value="1"/>
</dbReference>
<dbReference type="CDD" id="cd12172">
    <property type="entry name" value="PGDH_like_2"/>
    <property type="match status" value="1"/>
</dbReference>
<gene>
    <name evidence="5" type="ORF">F8O05_10875</name>
</gene>
<keyword evidence="6" id="KW-1185">Reference proteome</keyword>
<dbReference type="PANTHER" id="PTHR42789:SF1">
    <property type="entry name" value="D-ISOMER SPECIFIC 2-HYDROXYACID DEHYDROGENASE FAMILY PROTEIN (AFU_ORTHOLOGUE AFUA_6G10090)"/>
    <property type="match status" value="1"/>
</dbReference>
<dbReference type="Proteomes" id="UP000433493">
    <property type="component" value="Unassembled WGS sequence"/>
</dbReference>
<evidence type="ECO:0000313" key="5">
    <source>
        <dbReference type="EMBL" id="KAB1642314.1"/>
    </source>
</evidence>
<feature type="domain" description="D-isomer specific 2-hydroxyacid dehydrogenase NAD-binding" evidence="4">
    <location>
        <begin position="120"/>
        <end position="293"/>
    </location>
</feature>
<keyword evidence="3" id="KW-0520">NAD</keyword>
<dbReference type="Gene3D" id="3.40.50.720">
    <property type="entry name" value="NAD(P)-binding Rossmann-like Domain"/>
    <property type="match status" value="2"/>
</dbReference>
<reference evidence="5 6" key="1">
    <citation type="submission" date="2019-09" db="EMBL/GenBank/DDBJ databases">
        <title>Phylogeny of genus Pseudoclavibacter and closely related genus.</title>
        <authorList>
            <person name="Li Y."/>
        </authorList>
    </citation>
    <scope>NUCLEOTIDE SEQUENCE [LARGE SCALE GENOMIC DNA]</scope>
    <source>
        <strain evidence="5 6">KCTC 13959</strain>
    </source>
</reference>
<name>A0A7J5B9N3_9MICO</name>
<dbReference type="InterPro" id="IPR029753">
    <property type="entry name" value="D-isomer_DH_CS"/>
</dbReference>
<dbReference type="SUPFAM" id="SSF51735">
    <property type="entry name" value="NAD(P)-binding Rossmann-fold domains"/>
    <property type="match status" value="1"/>
</dbReference>
<evidence type="ECO:0000259" key="4">
    <source>
        <dbReference type="Pfam" id="PF02826"/>
    </source>
</evidence>
<comment type="similarity">
    <text evidence="1">Belongs to the D-isomer specific 2-hydroxyacid dehydrogenase family.</text>
</comment>
<dbReference type="EMBL" id="WBKB01000006">
    <property type="protein sequence ID" value="KAB1642314.1"/>
    <property type="molecule type" value="Genomic_DNA"/>
</dbReference>
<sequence length="315" mass="32938">MDECAVSTRARVVVTSFAATIDERFRVVLEEADAEVILAPGLGKTSSDEEVLAAVSGARAIIAGSEPYRRSTLEQLPELKAIVRAGAGIDGIDVSAATELGIHASSTPGANAESVADYTLALMLAAGRLILPNDRAVRDGQWRTPQQGIDLFRKTVGIVGYGAIGQAVARRLTGFECTLLAYDPVLPEGAAVHGVRVVPLDDLLAESRFLTVHVPLLPETTGLIGESELAQMPRGSVVVNAARGGIIDEAALRAAVESGQLLAAATDVFTSEPVRPSNPLLENDRILTTAHVAAFSADGADAMLRLAASELLPFL</sequence>
<evidence type="ECO:0000313" key="6">
    <source>
        <dbReference type="Proteomes" id="UP000433493"/>
    </source>
</evidence>
<comment type="caution">
    <text evidence="5">The sequence shown here is derived from an EMBL/GenBank/DDBJ whole genome shotgun (WGS) entry which is preliminary data.</text>
</comment>
<dbReference type="AlphaFoldDB" id="A0A7J5B9N3"/>
<dbReference type="GO" id="GO:0016616">
    <property type="term" value="F:oxidoreductase activity, acting on the CH-OH group of donors, NAD or NADP as acceptor"/>
    <property type="evidence" value="ECO:0007669"/>
    <property type="project" value="InterPro"/>
</dbReference>
<dbReference type="InterPro" id="IPR029752">
    <property type="entry name" value="D-isomer_DH_CS1"/>
</dbReference>
<dbReference type="PROSITE" id="PS00670">
    <property type="entry name" value="D_2_HYDROXYACID_DH_2"/>
    <property type="match status" value="1"/>
</dbReference>
<organism evidence="5 6">
    <name type="scientific">Gulosibacter chungangensis</name>
    <dbReference type="NCBI Taxonomy" id="979746"/>
    <lineage>
        <taxon>Bacteria</taxon>
        <taxon>Bacillati</taxon>
        <taxon>Actinomycetota</taxon>
        <taxon>Actinomycetes</taxon>
        <taxon>Micrococcales</taxon>
        <taxon>Microbacteriaceae</taxon>
        <taxon>Gulosibacter</taxon>
    </lineage>
</organism>
<dbReference type="InterPro" id="IPR006140">
    <property type="entry name" value="D-isomer_DH_NAD-bd"/>
</dbReference>
<dbReference type="Pfam" id="PF02826">
    <property type="entry name" value="2-Hacid_dh_C"/>
    <property type="match status" value="1"/>
</dbReference>
<dbReference type="InterPro" id="IPR036291">
    <property type="entry name" value="NAD(P)-bd_dom_sf"/>
</dbReference>
<dbReference type="InterPro" id="IPR050857">
    <property type="entry name" value="D-2-hydroxyacid_DH"/>
</dbReference>
<evidence type="ECO:0000256" key="2">
    <source>
        <dbReference type="ARBA" id="ARBA00023002"/>
    </source>
</evidence>
<accession>A0A7J5B9N3</accession>
<protein>
    <submittedName>
        <fullName evidence="5">Phosphoglycerate dehydrogenase</fullName>
    </submittedName>
</protein>
<proteinExistence type="inferred from homology"/>
<dbReference type="GO" id="GO:0051287">
    <property type="term" value="F:NAD binding"/>
    <property type="evidence" value="ECO:0007669"/>
    <property type="project" value="InterPro"/>
</dbReference>
<dbReference type="PROSITE" id="PS00065">
    <property type="entry name" value="D_2_HYDROXYACID_DH_1"/>
    <property type="match status" value="1"/>
</dbReference>
<dbReference type="OrthoDB" id="117809at2"/>
<dbReference type="PROSITE" id="PS00671">
    <property type="entry name" value="D_2_HYDROXYACID_DH_3"/>
    <property type="match status" value="1"/>
</dbReference>
<keyword evidence="2" id="KW-0560">Oxidoreductase</keyword>